<dbReference type="RefSeq" id="WP_010979076.1">
    <property type="nucleotide sequence ID" value="NZ_BAABQO010000023.1"/>
</dbReference>
<dbReference type="Proteomes" id="UP000646844">
    <property type="component" value="Unassembled WGS sequence"/>
</dbReference>
<keyword evidence="1" id="KW-1133">Transmembrane helix</keyword>
<reference evidence="2" key="1">
    <citation type="journal article" date="2020" name="bioRxiv">
        <title>A rank-normalized archaeal taxonomy based on genome phylogeny resolves widespread incomplete and uneven classifications.</title>
        <authorList>
            <person name="Rinke C."/>
            <person name="Chuvochina M."/>
            <person name="Mussig A.J."/>
            <person name="Chaumeil P.-A."/>
            <person name="Waite D.W."/>
            <person name="Whitman W.B."/>
            <person name="Parks D.H."/>
            <person name="Hugenholtz P."/>
        </authorList>
    </citation>
    <scope>NUCLEOTIDE SEQUENCE</scope>
    <source>
        <strain evidence="2">UBA8838</strain>
    </source>
</reference>
<comment type="caution">
    <text evidence="2">The sequence shown here is derived from an EMBL/GenBank/DDBJ whole genome shotgun (WGS) entry which is preliminary data.</text>
</comment>
<feature type="transmembrane region" description="Helical" evidence="1">
    <location>
        <begin position="113"/>
        <end position="132"/>
    </location>
</feature>
<sequence>MKQTIQEAEELAKRILKHKIRKTLGIYYIFWSTYIVSIGILYSIPNLQFLSTYLFISILFVYLTYTSILFYKAYRVREILEPPEYKSKYILFTAILFIIIGVWIYTLTIFNYFSYYIVSIVIYTAIVSEQIFQIARDTGKVRYYDYIAIITFIASMMLGSLNYHLYYLYFFPWIYAGVKSIIESYEVAKDEQ</sequence>
<protein>
    <submittedName>
        <fullName evidence="2">Uncharacterized protein</fullName>
    </submittedName>
</protein>
<dbReference type="OMA" id="ARIIIMK"/>
<organism evidence="2 3">
    <name type="scientific">Sulfurisphaera tokodaii</name>
    <dbReference type="NCBI Taxonomy" id="111955"/>
    <lineage>
        <taxon>Archaea</taxon>
        <taxon>Thermoproteota</taxon>
        <taxon>Thermoprotei</taxon>
        <taxon>Sulfolobales</taxon>
        <taxon>Sulfolobaceae</taxon>
        <taxon>Sulfurisphaera</taxon>
    </lineage>
</organism>
<evidence type="ECO:0000313" key="3">
    <source>
        <dbReference type="Proteomes" id="UP000646844"/>
    </source>
</evidence>
<keyword evidence="1" id="KW-0472">Membrane</keyword>
<feature type="transmembrane region" description="Helical" evidence="1">
    <location>
        <begin position="144"/>
        <end position="165"/>
    </location>
</feature>
<accession>A0A832WUF0</accession>
<dbReference type="AlphaFoldDB" id="A0A832WUF0"/>
<proteinExistence type="predicted"/>
<dbReference type="GeneID" id="1459048"/>
<dbReference type="EMBL" id="DUJO01000061">
    <property type="protein sequence ID" value="HII75424.1"/>
    <property type="molecule type" value="Genomic_DNA"/>
</dbReference>
<gene>
    <name evidence="2" type="ORF">HA332_13895</name>
</gene>
<evidence type="ECO:0000313" key="2">
    <source>
        <dbReference type="EMBL" id="HII75424.1"/>
    </source>
</evidence>
<name>A0A832WUF0_9CREN</name>
<feature type="transmembrane region" description="Helical" evidence="1">
    <location>
        <begin position="89"/>
        <end position="107"/>
    </location>
</feature>
<evidence type="ECO:0000256" key="1">
    <source>
        <dbReference type="SAM" id="Phobius"/>
    </source>
</evidence>
<feature type="transmembrane region" description="Helical" evidence="1">
    <location>
        <begin position="50"/>
        <end position="68"/>
    </location>
</feature>
<feature type="transmembrane region" description="Helical" evidence="1">
    <location>
        <begin position="24"/>
        <end position="44"/>
    </location>
</feature>
<keyword evidence="1" id="KW-0812">Transmembrane</keyword>